<dbReference type="GO" id="GO:0031267">
    <property type="term" value="F:small GTPase binding"/>
    <property type="evidence" value="ECO:0007669"/>
    <property type="project" value="InterPro"/>
</dbReference>
<evidence type="ECO:0000259" key="2">
    <source>
        <dbReference type="PROSITE" id="PS50916"/>
    </source>
</evidence>
<evidence type="ECO:0000256" key="1">
    <source>
        <dbReference type="SAM" id="MobiDB-lite"/>
    </source>
</evidence>
<reference evidence="3" key="1">
    <citation type="submission" date="2019-07" db="EMBL/GenBank/DDBJ databases">
        <title>Annotation for the trematode Paragonimus miyazaki's.</title>
        <authorList>
            <person name="Choi Y.-J."/>
        </authorList>
    </citation>
    <scope>NUCLEOTIDE SEQUENCE</scope>
    <source>
        <strain evidence="3">Japan</strain>
    </source>
</reference>
<name>A0A8S9Z2S5_9TREM</name>
<dbReference type="EMBL" id="JTDE01001090">
    <property type="protein sequence ID" value="KAF7259673.1"/>
    <property type="molecule type" value="Genomic_DNA"/>
</dbReference>
<feature type="domain" description="RabBD" evidence="2">
    <location>
        <begin position="34"/>
        <end position="91"/>
    </location>
</feature>
<protein>
    <recommendedName>
        <fullName evidence="2">RabBD domain-containing protein</fullName>
    </recommendedName>
</protein>
<dbReference type="OrthoDB" id="420032at2759"/>
<dbReference type="GO" id="GO:0006886">
    <property type="term" value="P:intracellular protein transport"/>
    <property type="evidence" value="ECO:0007669"/>
    <property type="project" value="InterPro"/>
</dbReference>
<dbReference type="InterPro" id="IPR013083">
    <property type="entry name" value="Znf_RING/FYVE/PHD"/>
</dbReference>
<feature type="compositionally biased region" description="Polar residues" evidence="1">
    <location>
        <begin position="1"/>
        <end position="28"/>
    </location>
</feature>
<dbReference type="Proteomes" id="UP000822476">
    <property type="component" value="Unassembled WGS sequence"/>
</dbReference>
<dbReference type="Gene3D" id="3.30.40.10">
    <property type="entry name" value="Zinc/RING finger domain, C3HC4 (zinc finger)"/>
    <property type="match status" value="1"/>
</dbReference>
<accession>A0A8S9Z2S5</accession>
<organism evidence="3 4">
    <name type="scientific">Paragonimus skrjabini miyazakii</name>
    <dbReference type="NCBI Taxonomy" id="59628"/>
    <lineage>
        <taxon>Eukaryota</taxon>
        <taxon>Metazoa</taxon>
        <taxon>Spiralia</taxon>
        <taxon>Lophotrochozoa</taxon>
        <taxon>Platyhelminthes</taxon>
        <taxon>Trematoda</taxon>
        <taxon>Digenea</taxon>
        <taxon>Plagiorchiida</taxon>
        <taxon>Troglotremata</taxon>
        <taxon>Troglotrematidae</taxon>
        <taxon>Paragonimus</taxon>
    </lineage>
</organism>
<sequence length="216" mass="24295">MANQPRTRGYSTSEMNPRQPGQSGSKPGSVTPDAPDLSHLTPEERRIIESVMNRQKEEEKKDAEVIKQYTEDALDRDYQEGSESGCYQYDISSNKTLQRGGRIRGQYSRPIDSSQSQGFSRQDLHHCYYTDSLTSEQSDSPARAHSMAGWPTAYQPSLMTGRYSTGGTGRSDSEYSPEPRTYGGNRPYGHSSWAKPRATELSPAFQDRGRFRKSMC</sequence>
<dbReference type="InterPro" id="IPR010911">
    <property type="entry name" value="Rab_BD"/>
</dbReference>
<feature type="region of interest" description="Disordered" evidence="1">
    <location>
        <begin position="98"/>
        <end position="216"/>
    </location>
</feature>
<feature type="compositionally biased region" description="Polar residues" evidence="1">
    <location>
        <begin position="131"/>
        <end position="140"/>
    </location>
</feature>
<evidence type="ECO:0000313" key="4">
    <source>
        <dbReference type="Proteomes" id="UP000822476"/>
    </source>
</evidence>
<proteinExistence type="predicted"/>
<dbReference type="AlphaFoldDB" id="A0A8S9Z2S5"/>
<gene>
    <name evidence="3" type="ORF">EG68_06435</name>
</gene>
<comment type="caution">
    <text evidence="3">The sequence shown here is derived from an EMBL/GenBank/DDBJ whole genome shotgun (WGS) entry which is preliminary data.</text>
</comment>
<evidence type="ECO:0000313" key="3">
    <source>
        <dbReference type="EMBL" id="KAF7259673.1"/>
    </source>
</evidence>
<dbReference type="PROSITE" id="PS50916">
    <property type="entry name" value="RABBD"/>
    <property type="match status" value="1"/>
</dbReference>
<keyword evidence="4" id="KW-1185">Reference proteome</keyword>
<feature type="region of interest" description="Disordered" evidence="1">
    <location>
        <begin position="1"/>
        <end position="44"/>
    </location>
</feature>
<feature type="compositionally biased region" description="Polar residues" evidence="1">
    <location>
        <begin position="111"/>
        <end position="120"/>
    </location>
</feature>